<dbReference type="PANTHER" id="PTHR37185:SF3">
    <property type="entry name" value="MEMBRANE PROTEIN"/>
    <property type="match status" value="1"/>
</dbReference>
<dbReference type="Pfam" id="PF09991">
    <property type="entry name" value="DUF2232"/>
    <property type="match status" value="1"/>
</dbReference>
<reference evidence="1 2" key="1">
    <citation type="journal article" date="2015" name="Genome Biol. Evol.">
        <title>Comparative Genomics of a Bacterivorous Green Alga Reveals Evolutionary Causalities and Consequences of Phago-Mixotrophic Mode of Nutrition.</title>
        <authorList>
            <person name="Burns J.A."/>
            <person name="Paasch A."/>
            <person name="Narechania A."/>
            <person name="Kim E."/>
        </authorList>
    </citation>
    <scope>NUCLEOTIDE SEQUENCE [LARGE SCALE GENOMIC DNA]</scope>
    <source>
        <strain evidence="1 2">PLY_AMNH</strain>
    </source>
</reference>
<proteinExistence type="predicted"/>
<comment type="caution">
    <text evidence="1">The sequence shown here is derived from an EMBL/GenBank/DDBJ whole genome shotgun (WGS) entry which is preliminary data.</text>
</comment>
<dbReference type="PANTHER" id="PTHR37185">
    <property type="entry name" value="MEMBRANE PROTEIN"/>
    <property type="match status" value="1"/>
</dbReference>
<protein>
    <submittedName>
        <fullName evidence="1">Uncharacterized protein</fullName>
    </submittedName>
</protein>
<gene>
    <name evidence="1" type="ORF">CYMTET_23914</name>
</gene>
<evidence type="ECO:0000313" key="1">
    <source>
        <dbReference type="EMBL" id="KAK3267533.1"/>
    </source>
</evidence>
<dbReference type="Proteomes" id="UP001190700">
    <property type="component" value="Unassembled WGS sequence"/>
</dbReference>
<evidence type="ECO:0000313" key="2">
    <source>
        <dbReference type="Proteomes" id="UP001190700"/>
    </source>
</evidence>
<dbReference type="EMBL" id="LGRX02012352">
    <property type="protein sequence ID" value="KAK3267533.1"/>
    <property type="molecule type" value="Genomic_DNA"/>
</dbReference>
<name>A0AAE0FXJ3_9CHLO</name>
<dbReference type="AlphaFoldDB" id="A0AAE0FXJ3"/>
<keyword evidence="2" id="KW-1185">Reference proteome</keyword>
<accession>A0AAE0FXJ3</accession>
<sequence>MLGNDSAQPSGELSYSSEERHQKSVQAMVETAMLAACAGLAYYLGTVLRLESHLGAFLPLPVVLAGARWDSRVAAKTLTVTAILLSILTGWQRALTYVLMHGAMGITLAVLWHRGATWSVTIPVASLVRSMGIMASLVGKQKEEGRLAASVLRMRCFCTSARDGV</sequence>
<organism evidence="1 2">
    <name type="scientific">Cymbomonas tetramitiformis</name>
    <dbReference type="NCBI Taxonomy" id="36881"/>
    <lineage>
        <taxon>Eukaryota</taxon>
        <taxon>Viridiplantae</taxon>
        <taxon>Chlorophyta</taxon>
        <taxon>Pyramimonadophyceae</taxon>
        <taxon>Pyramimonadales</taxon>
        <taxon>Pyramimonadaceae</taxon>
        <taxon>Cymbomonas</taxon>
    </lineage>
</organism>
<dbReference type="InterPro" id="IPR018710">
    <property type="entry name" value="DUF2232"/>
</dbReference>